<organism evidence="4 5">
    <name type="scientific">Roseobacter phage CRP-804</name>
    <dbReference type="NCBI Taxonomy" id="3072850"/>
    <lineage>
        <taxon>Viruses</taxon>
        <taxon>Duplodnaviria</taxon>
        <taxon>Heunggongvirae</taxon>
        <taxon>Uroviricota</taxon>
        <taxon>Caudoviricetes</taxon>
        <taxon>Autographivirales</taxon>
        <taxon>Autographivirales incertae sedis</taxon>
        <taxon>Triteiavirus</taxon>
        <taxon>Triteiavirus CRP804</taxon>
    </lineage>
</organism>
<accession>A0AAX3ZXW5</accession>
<name>A0AAX3ZXW5_9CAUD</name>
<dbReference type="SUPFAM" id="SSF55846">
    <property type="entry name" value="N-acetylmuramoyl-L-alanine amidase-like"/>
    <property type="match status" value="1"/>
</dbReference>
<reference evidence="4 5" key="1">
    <citation type="submission" date="2023-08" db="EMBL/GenBank/DDBJ databases">
        <authorList>
            <person name="Du S."/>
            <person name="Wu Z."/>
            <person name="Wu Y."/>
            <person name="Yang M."/>
            <person name="Shao J."/>
            <person name="Liu H."/>
            <person name="Zhao Y."/>
            <person name="Zhang Z."/>
        </authorList>
    </citation>
    <scope>NUCLEOTIDE SEQUENCE [LARGE SCALE GENOMIC DNA]</scope>
</reference>
<dbReference type="InterPro" id="IPR002502">
    <property type="entry name" value="Amidase_domain"/>
</dbReference>
<dbReference type="EMBL" id="OR420734">
    <property type="protein sequence ID" value="WMM94890.1"/>
    <property type="molecule type" value="Genomic_DNA"/>
</dbReference>
<dbReference type="GO" id="GO:0009253">
    <property type="term" value="P:peptidoglycan catabolic process"/>
    <property type="evidence" value="ECO:0007669"/>
    <property type="project" value="InterPro"/>
</dbReference>
<protein>
    <submittedName>
        <fullName evidence="4">Lysozyme</fullName>
    </submittedName>
</protein>
<dbReference type="InterPro" id="IPR036505">
    <property type="entry name" value="Amidase/PGRP_sf"/>
</dbReference>
<keyword evidence="2" id="KW-0081">Bacteriolytic enzyme</keyword>
<dbReference type="GO" id="GO:0008745">
    <property type="term" value="F:N-acetylmuramoyl-L-alanine amidase activity"/>
    <property type="evidence" value="ECO:0007669"/>
    <property type="project" value="InterPro"/>
</dbReference>
<dbReference type="Gene3D" id="3.40.80.10">
    <property type="entry name" value="Peptidoglycan recognition protein-like"/>
    <property type="match status" value="1"/>
</dbReference>
<evidence type="ECO:0000313" key="5">
    <source>
        <dbReference type="Proteomes" id="UP001301871"/>
    </source>
</evidence>
<dbReference type="Pfam" id="PF01510">
    <property type="entry name" value="Amidase_2"/>
    <property type="match status" value="1"/>
</dbReference>
<evidence type="ECO:0000256" key="1">
    <source>
        <dbReference type="ARBA" id="ARBA00022529"/>
    </source>
</evidence>
<feature type="domain" description="N-acetylmuramoyl-L-alanine amidase" evidence="3">
    <location>
        <begin position="21"/>
        <end position="142"/>
    </location>
</feature>
<dbReference type="GO" id="GO:0001897">
    <property type="term" value="P:symbiont-mediated cytolysis of host cell"/>
    <property type="evidence" value="ECO:0007669"/>
    <property type="project" value="UniProtKB-ARBA"/>
</dbReference>
<gene>
    <name evidence="4" type="ORF">CRP804_gp12</name>
</gene>
<evidence type="ECO:0000256" key="2">
    <source>
        <dbReference type="ARBA" id="ARBA00022638"/>
    </source>
</evidence>
<evidence type="ECO:0000259" key="3">
    <source>
        <dbReference type="Pfam" id="PF01510"/>
    </source>
</evidence>
<keyword evidence="1" id="KW-0929">Antimicrobial</keyword>
<dbReference type="GO" id="GO:0042742">
    <property type="term" value="P:defense response to bacterium"/>
    <property type="evidence" value="ECO:0007669"/>
    <property type="project" value="UniProtKB-KW"/>
</dbReference>
<proteinExistence type="predicted"/>
<keyword evidence="5" id="KW-1185">Reference proteome</keyword>
<sequence>MALGITTVSRMFNYNKKRENTLYLIIDHTGTSHNIDLDVMNIHNRDRAKGFYGCRYHYVITRDGKTQEGRTLDRVSPLTGVLDQNAITVCLVGGKDIEGTPEDNFTNQQKQALRELITLIRNSHPNIEVLGRREVKRQRTSGPALDLDLFR</sequence>
<dbReference type="Proteomes" id="UP001301871">
    <property type="component" value="Segment"/>
</dbReference>
<evidence type="ECO:0000313" key="4">
    <source>
        <dbReference type="EMBL" id="WMM94890.1"/>
    </source>
</evidence>